<accession>A0A1I2DYS2</accession>
<dbReference type="EMBL" id="FONV01000004">
    <property type="protein sequence ID" value="SFE85606.1"/>
    <property type="molecule type" value="Genomic_DNA"/>
</dbReference>
<dbReference type="RefSeq" id="WP_093612626.1">
    <property type="nucleotide sequence ID" value="NZ_BOMT01000034.1"/>
</dbReference>
<sequence length="75" mass="7445">MSLASGGGSRTLPLTGAVLVVGGTAVPAPTLAAIGAAIIIGGFLLIRLTRPRAVGAVAPGRPGRAKSRMWRRGSI</sequence>
<organism evidence="2 3">
    <name type="scientific">Actinoplanes philippinensis</name>
    <dbReference type="NCBI Taxonomy" id="35752"/>
    <lineage>
        <taxon>Bacteria</taxon>
        <taxon>Bacillati</taxon>
        <taxon>Actinomycetota</taxon>
        <taxon>Actinomycetes</taxon>
        <taxon>Micromonosporales</taxon>
        <taxon>Micromonosporaceae</taxon>
        <taxon>Actinoplanes</taxon>
    </lineage>
</organism>
<evidence type="ECO:0000313" key="3">
    <source>
        <dbReference type="Proteomes" id="UP000199645"/>
    </source>
</evidence>
<reference evidence="2 3" key="1">
    <citation type="submission" date="2016-10" db="EMBL/GenBank/DDBJ databases">
        <authorList>
            <person name="de Groot N.N."/>
        </authorList>
    </citation>
    <scope>NUCLEOTIDE SEQUENCE [LARGE SCALE GENOMIC DNA]</scope>
    <source>
        <strain evidence="2 3">DSM 43019</strain>
    </source>
</reference>
<dbReference type="AlphaFoldDB" id="A0A1I2DYS2"/>
<keyword evidence="1" id="KW-0472">Membrane</keyword>
<keyword evidence="3" id="KW-1185">Reference proteome</keyword>
<evidence type="ECO:0000256" key="1">
    <source>
        <dbReference type="SAM" id="Phobius"/>
    </source>
</evidence>
<dbReference type="STRING" id="35752.SAMN05421541_10463"/>
<proteinExistence type="predicted"/>
<gene>
    <name evidence="2" type="ORF">SAMN05421541_10463</name>
</gene>
<name>A0A1I2DYS2_9ACTN</name>
<protein>
    <submittedName>
        <fullName evidence="2">Uncharacterized protein</fullName>
    </submittedName>
</protein>
<keyword evidence="1" id="KW-0812">Transmembrane</keyword>
<evidence type="ECO:0000313" key="2">
    <source>
        <dbReference type="EMBL" id="SFE85606.1"/>
    </source>
</evidence>
<feature type="transmembrane region" description="Helical" evidence="1">
    <location>
        <begin position="20"/>
        <end position="46"/>
    </location>
</feature>
<dbReference type="Proteomes" id="UP000199645">
    <property type="component" value="Unassembled WGS sequence"/>
</dbReference>
<keyword evidence="1" id="KW-1133">Transmembrane helix</keyword>